<dbReference type="AlphaFoldDB" id="A0A074ZX61"/>
<dbReference type="EMBL" id="KL597142">
    <property type="protein sequence ID" value="KER19764.1"/>
    <property type="molecule type" value="Genomic_DNA"/>
</dbReference>
<evidence type="ECO:0000313" key="1">
    <source>
        <dbReference type="EMBL" id="KER19764.1"/>
    </source>
</evidence>
<gene>
    <name evidence="1" type="ORF">T265_11544</name>
</gene>
<organism evidence="1 2">
    <name type="scientific">Opisthorchis viverrini</name>
    <name type="common">Southeast Asian liver fluke</name>
    <dbReference type="NCBI Taxonomy" id="6198"/>
    <lineage>
        <taxon>Eukaryota</taxon>
        <taxon>Metazoa</taxon>
        <taxon>Spiralia</taxon>
        <taxon>Lophotrochozoa</taxon>
        <taxon>Platyhelminthes</taxon>
        <taxon>Trematoda</taxon>
        <taxon>Digenea</taxon>
        <taxon>Opisthorchiida</taxon>
        <taxon>Opisthorchiata</taxon>
        <taxon>Opisthorchiidae</taxon>
        <taxon>Opisthorchis</taxon>
    </lineage>
</organism>
<dbReference type="GeneID" id="20325712"/>
<dbReference type="KEGG" id="ovi:T265_11544"/>
<dbReference type="CTD" id="20325712"/>
<proteinExistence type="predicted"/>
<accession>A0A074ZX61</accession>
<dbReference type="Proteomes" id="UP000054324">
    <property type="component" value="Unassembled WGS sequence"/>
</dbReference>
<name>A0A074ZX61_OPIVI</name>
<dbReference type="RefSeq" id="XP_009176488.1">
    <property type="nucleotide sequence ID" value="XM_009178224.1"/>
</dbReference>
<reference evidence="1 2" key="1">
    <citation type="submission" date="2013-11" db="EMBL/GenBank/DDBJ databases">
        <title>Opisthorchis viverrini - life in the bile duct.</title>
        <authorList>
            <person name="Young N.D."/>
            <person name="Nagarajan N."/>
            <person name="Lin S.J."/>
            <person name="Korhonen P.K."/>
            <person name="Jex A.R."/>
            <person name="Hall R.S."/>
            <person name="Safavi-Hemami H."/>
            <person name="Kaewkong W."/>
            <person name="Bertrand D."/>
            <person name="Gao S."/>
            <person name="Seet Q."/>
            <person name="Wongkham S."/>
            <person name="Teh B.T."/>
            <person name="Wongkham C."/>
            <person name="Intapan P.M."/>
            <person name="Maleewong W."/>
            <person name="Yang X."/>
            <person name="Hu M."/>
            <person name="Wang Z."/>
            <person name="Hofmann A."/>
            <person name="Sternberg P.W."/>
            <person name="Tan P."/>
            <person name="Wang J."/>
            <person name="Gasser R.B."/>
        </authorList>
    </citation>
    <scope>NUCLEOTIDE SEQUENCE [LARGE SCALE GENOMIC DNA]</scope>
</reference>
<keyword evidence="2" id="KW-1185">Reference proteome</keyword>
<protein>
    <submittedName>
        <fullName evidence="1">Uncharacterized protein</fullName>
    </submittedName>
</protein>
<sequence length="67" mass="7801">MREMITYLGVVISLGNQAYCDAHVPNMDTTALLPRLNDDNEPPCTIDVHQNILRPHWSHWSRFPRRS</sequence>
<evidence type="ECO:0000313" key="2">
    <source>
        <dbReference type="Proteomes" id="UP000054324"/>
    </source>
</evidence>